<dbReference type="RefSeq" id="WP_154072651.1">
    <property type="nucleotide sequence ID" value="NZ_LT670817.1"/>
</dbReference>
<dbReference type="OrthoDB" id="8238954at2"/>
<evidence type="ECO:0000256" key="1">
    <source>
        <dbReference type="SAM" id="SignalP"/>
    </source>
</evidence>
<organism evidence="2 3">
    <name type="scientific">Bradyrhizobium erythrophlei</name>
    <dbReference type="NCBI Taxonomy" id="1437360"/>
    <lineage>
        <taxon>Bacteria</taxon>
        <taxon>Pseudomonadati</taxon>
        <taxon>Pseudomonadota</taxon>
        <taxon>Alphaproteobacteria</taxon>
        <taxon>Hyphomicrobiales</taxon>
        <taxon>Nitrobacteraceae</taxon>
        <taxon>Bradyrhizobium</taxon>
    </lineage>
</organism>
<accession>A0A1M5X2T2</accession>
<reference evidence="2 3" key="1">
    <citation type="submission" date="2016-11" db="EMBL/GenBank/DDBJ databases">
        <authorList>
            <person name="Jaros S."/>
            <person name="Januszkiewicz K."/>
            <person name="Wedrychowicz H."/>
        </authorList>
    </citation>
    <scope>NUCLEOTIDE SEQUENCE [LARGE SCALE GENOMIC DNA]</scope>
    <source>
        <strain evidence="2 3">GAS138</strain>
    </source>
</reference>
<name>A0A1M5X2T2_9BRAD</name>
<evidence type="ECO:0000313" key="3">
    <source>
        <dbReference type="Proteomes" id="UP000189796"/>
    </source>
</evidence>
<evidence type="ECO:0008006" key="4">
    <source>
        <dbReference type="Google" id="ProtNLM"/>
    </source>
</evidence>
<gene>
    <name evidence="2" type="ORF">SAMN05443248_6974</name>
</gene>
<keyword evidence="1" id="KW-0732">Signal</keyword>
<feature type="signal peptide" evidence="1">
    <location>
        <begin position="1"/>
        <end position="18"/>
    </location>
</feature>
<proteinExistence type="predicted"/>
<feature type="chain" id="PRO_5012590207" description="Secreted protein" evidence="1">
    <location>
        <begin position="19"/>
        <end position="128"/>
    </location>
</feature>
<dbReference type="EMBL" id="LT670817">
    <property type="protein sequence ID" value="SHH94145.1"/>
    <property type="molecule type" value="Genomic_DNA"/>
</dbReference>
<dbReference type="AlphaFoldDB" id="A0A1M5X2T2"/>
<evidence type="ECO:0000313" key="2">
    <source>
        <dbReference type="EMBL" id="SHH94145.1"/>
    </source>
</evidence>
<dbReference type="Proteomes" id="UP000189796">
    <property type="component" value="Chromosome I"/>
</dbReference>
<sequence>MKRIILAGLFALSAVAHADTSTYVWQGKGQWSDAQLQAAAQVCDQRYGVVENGAVTSGNYKRCMLKQGWRYQSTAREKTFIDPDSGMSCHDEGGMSVCVPPQGTVRYFDPDQGLPCTRTGIVSVCSNF</sequence>
<protein>
    <recommendedName>
        <fullName evidence="4">Secreted protein</fullName>
    </recommendedName>
</protein>